<comment type="caution">
    <text evidence="2">The sequence shown here is derived from an EMBL/GenBank/DDBJ whole genome shotgun (WGS) entry which is preliminary data.</text>
</comment>
<proteinExistence type="inferred from homology"/>
<dbReference type="OrthoDB" id="10260024at2759"/>
<dbReference type="STRING" id="65357.A0A024G0A4"/>
<dbReference type="InParanoid" id="A0A024G0A4"/>
<evidence type="ECO:0000256" key="1">
    <source>
        <dbReference type="ARBA" id="ARBA00006322"/>
    </source>
</evidence>
<evidence type="ECO:0000313" key="3">
    <source>
        <dbReference type="Proteomes" id="UP000053237"/>
    </source>
</evidence>
<dbReference type="InterPro" id="IPR028108">
    <property type="entry name" value="DUF4505"/>
</dbReference>
<dbReference type="EMBL" id="CAIX01000006">
    <property type="protein sequence ID" value="CCI40198.1"/>
    <property type="molecule type" value="Genomic_DNA"/>
</dbReference>
<organism evidence="2 3">
    <name type="scientific">Albugo candida</name>
    <dbReference type="NCBI Taxonomy" id="65357"/>
    <lineage>
        <taxon>Eukaryota</taxon>
        <taxon>Sar</taxon>
        <taxon>Stramenopiles</taxon>
        <taxon>Oomycota</taxon>
        <taxon>Peronosporomycetes</taxon>
        <taxon>Albuginales</taxon>
        <taxon>Albuginaceae</taxon>
        <taxon>Albugo</taxon>
    </lineage>
</organism>
<gene>
    <name evidence="2" type="ORF">BN9_009820</name>
</gene>
<comment type="similarity">
    <text evidence="1">Belongs to the UPF0598 family.</text>
</comment>
<dbReference type="PANTHER" id="PTHR31449:SF3">
    <property type="entry name" value="UPF0598 PROTEIN C8ORF82"/>
    <property type="match status" value="1"/>
</dbReference>
<sequence>MDTKPKNIATSLKSAKFLRFFFSNIRPNEPEQSIDDRAILLEYPFSSPCGKEMNYIKCADRPIVFDELSKDCKRERWMLRYGGGDLWFPFQPAELRISASTGRLYHQFSSKHFLKGREPNFGLIRSQLAVELSRSITFESQVDAIVATIQWEDHEAVIPYTN</sequence>
<reference evidence="2 3" key="1">
    <citation type="submission" date="2012-05" db="EMBL/GenBank/DDBJ databases">
        <title>Recombination and specialization in a pathogen metapopulation.</title>
        <authorList>
            <person name="Gardiner A."/>
            <person name="Kemen E."/>
            <person name="Schultz-Larsen T."/>
            <person name="MacLean D."/>
            <person name="Van Oosterhout C."/>
            <person name="Jones J.D.G."/>
        </authorList>
    </citation>
    <scope>NUCLEOTIDE SEQUENCE [LARGE SCALE GENOMIC DNA]</scope>
    <source>
        <strain evidence="2 3">Ac Nc2</strain>
    </source>
</reference>
<dbReference type="PANTHER" id="PTHR31449">
    <property type="entry name" value="UPF0598 PROTEIN C8ORF82"/>
    <property type="match status" value="1"/>
</dbReference>
<evidence type="ECO:0000313" key="2">
    <source>
        <dbReference type="EMBL" id="CCI40198.1"/>
    </source>
</evidence>
<accession>A0A024G0A4</accession>
<dbReference type="Proteomes" id="UP000053237">
    <property type="component" value="Unassembled WGS sequence"/>
</dbReference>
<name>A0A024G0A4_9STRA</name>
<dbReference type="AlphaFoldDB" id="A0A024G0A4"/>
<protein>
    <submittedName>
        <fullName evidence="2">Uncharacterized protein</fullName>
    </submittedName>
</protein>
<keyword evidence="3" id="KW-1185">Reference proteome</keyword>
<dbReference type="Pfam" id="PF14956">
    <property type="entry name" value="DUF4505"/>
    <property type="match status" value="1"/>
</dbReference>